<feature type="compositionally biased region" description="Polar residues" evidence="1">
    <location>
        <begin position="57"/>
        <end position="68"/>
    </location>
</feature>
<gene>
    <name evidence="2" type="ORF">DFH07DRAFT_1031100</name>
</gene>
<dbReference type="Proteomes" id="UP001215280">
    <property type="component" value="Unassembled WGS sequence"/>
</dbReference>
<feature type="compositionally biased region" description="Pro residues" evidence="1">
    <location>
        <begin position="340"/>
        <end position="358"/>
    </location>
</feature>
<feature type="compositionally biased region" description="Low complexity" evidence="1">
    <location>
        <begin position="8"/>
        <end position="56"/>
    </location>
</feature>
<evidence type="ECO:0000313" key="3">
    <source>
        <dbReference type="Proteomes" id="UP001215280"/>
    </source>
</evidence>
<proteinExistence type="predicted"/>
<organism evidence="2 3">
    <name type="scientific">Mycena maculata</name>
    <dbReference type="NCBI Taxonomy" id="230809"/>
    <lineage>
        <taxon>Eukaryota</taxon>
        <taxon>Fungi</taxon>
        <taxon>Dikarya</taxon>
        <taxon>Basidiomycota</taxon>
        <taxon>Agaricomycotina</taxon>
        <taxon>Agaricomycetes</taxon>
        <taxon>Agaricomycetidae</taxon>
        <taxon>Agaricales</taxon>
        <taxon>Marasmiineae</taxon>
        <taxon>Mycenaceae</taxon>
        <taxon>Mycena</taxon>
    </lineage>
</organism>
<reference evidence="2" key="1">
    <citation type="submission" date="2023-03" db="EMBL/GenBank/DDBJ databases">
        <title>Massive genome expansion in bonnet fungi (Mycena s.s.) driven by repeated elements and novel gene families across ecological guilds.</title>
        <authorList>
            <consortium name="Lawrence Berkeley National Laboratory"/>
            <person name="Harder C.B."/>
            <person name="Miyauchi S."/>
            <person name="Viragh M."/>
            <person name="Kuo A."/>
            <person name="Thoen E."/>
            <person name="Andreopoulos B."/>
            <person name="Lu D."/>
            <person name="Skrede I."/>
            <person name="Drula E."/>
            <person name="Henrissat B."/>
            <person name="Morin E."/>
            <person name="Kohler A."/>
            <person name="Barry K."/>
            <person name="LaButti K."/>
            <person name="Morin E."/>
            <person name="Salamov A."/>
            <person name="Lipzen A."/>
            <person name="Mereny Z."/>
            <person name="Hegedus B."/>
            <person name="Baldrian P."/>
            <person name="Stursova M."/>
            <person name="Weitz H."/>
            <person name="Taylor A."/>
            <person name="Grigoriev I.V."/>
            <person name="Nagy L.G."/>
            <person name="Martin F."/>
            <person name="Kauserud H."/>
        </authorList>
    </citation>
    <scope>NUCLEOTIDE SEQUENCE</scope>
    <source>
        <strain evidence="2">CBHHK188m</strain>
    </source>
</reference>
<accession>A0AAD7IZN9</accession>
<protein>
    <submittedName>
        <fullName evidence="2">Uncharacterized protein</fullName>
    </submittedName>
</protein>
<name>A0AAD7IZN9_9AGAR</name>
<comment type="caution">
    <text evidence="2">The sequence shown here is derived from an EMBL/GenBank/DDBJ whole genome shotgun (WGS) entry which is preliminary data.</text>
</comment>
<dbReference type="EMBL" id="JARJLG010000072">
    <property type="protein sequence ID" value="KAJ7753072.1"/>
    <property type="molecule type" value="Genomic_DNA"/>
</dbReference>
<feature type="region of interest" description="Disordered" evidence="1">
    <location>
        <begin position="322"/>
        <end position="358"/>
    </location>
</feature>
<keyword evidence="3" id="KW-1185">Reference proteome</keyword>
<evidence type="ECO:0000313" key="2">
    <source>
        <dbReference type="EMBL" id="KAJ7753072.1"/>
    </source>
</evidence>
<sequence>MTSPPTPWLAAAPAPLQHSSSTAAALARRPTTTSATSSLSRVFPAASAPHAPSTASGTRTAPRTSCTSALPRPLGAAPHPLVGALCSGPAGDTGQRAVSMSEDELTFPGVYATCHSCRKEWLSGRETRSRSGSRLETGTGADVLAGDEREQARGVLAAGPSTLIHCAGGRWWWWWYAGYATTHLMKRAERLHGRGHSPSSESMEGNFADFEARGCSQTAAYANNVVNADVYWNAGYTNMSADDYEEEEEYNDLELEDELSEDEDEMAVALETSVKELVLRDWARGKVLHGGWVAPADVYYGLCIGGLDTPDDPVTVHPVPWAVSPPPSPPGHATSTAVPAPLPHDAPPATHPGPPAPPPPTYMLAEAVHTTHMHQMCIVLLPTFHNCTRKRASGSAASTSTGASGEGIDTSPVLLTSTLGTTPSPPLLGEHPKDKNAAVLHKERQRKLAKEAQERQPTIAVMPVLDPPRLLHPIPHVSETIAHLPRLLFGVKHAHRCTIAAATFASVAQGAGYTAKPATSTPAPATATRNEGPVVTLVSCTVNERSTLIVLVRHVKIGYGKRTPLVVSAGSGWMQGHVCGGKGLRRLTEGSG</sequence>
<evidence type="ECO:0000256" key="1">
    <source>
        <dbReference type="SAM" id="MobiDB-lite"/>
    </source>
</evidence>
<feature type="region of interest" description="Disordered" evidence="1">
    <location>
        <begin position="1"/>
        <end position="73"/>
    </location>
</feature>
<dbReference type="AlphaFoldDB" id="A0AAD7IZN9"/>